<organism evidence="1 2">
    <name type="scientific">Staphylococcus hyicus</name>
    <dbReference type="NCBI Taxonomy" id="1284"/>
    <lineage>
        <taxon>Bacteria</taxon>
        <taxon>Bacillati</taxon>
        <taxon>Bacillota</taxon>
        <taxon>Bacilli</taxon>
        <taxon>Bacillales</taxon>
        <taxon>Staphylococcaceae</taxon>
        <taxon>Staphylococcus</taxon>
    </lineage>
</organism>
<evidence type="ECO:0000313" key="1">
    <source>
        <dbReference type="EMBL" id="XKR69669.1"/>
    </source>
</evidence>
<accession>A0ACD5FP09</accession>
<sequence length="516" mass="59143">MKENKNNFHEYFQKNSKVITTSLSRHNLSSLFHTSRTSLDSISSNDLAKWLENPNVNYKHLINLSRLLYKSSGEYRSMLNYFIKMARFYHVIDPIHDNTSKINSGKVKKDLAKISLQINKMNIKHELAKVFKTCVIEDVFFGYEIEDNDNYFIYKLDPNYCKIIGLADGMYIYAFNLAYFEGNEHLLQTFPDEFANAYKIMKINGGNNWFEPDFTKSVCFKFNENDPEIFPPFSVMFEPLIELNDYKKLKKAGAKINNYMLLHQKVPMHDNSNKDYQADNFAISPDAMDYFNSMVNESLPDEIGAIVSPMEINPIKLDKDDKNDKVLEATRDVYNASGVSSFIFNNDKNSTGGLQYSTRKDELLVIDFYRQVERWLNRKIRFGNLTSKNQWKITLLNVTGMNEDRYLELLTKSGTLGFAVRGRIAAMHGQDYHTLLTSLELENEVLDLDTKMIPLASSHTGGINQAIDKHKNTEDSKGGRPQKDSSQLTDSGQANKDSSDGKTPDKLNKGGENSDE</sequence>
<keyword evidence="2" id="KW-1185">Reference proteome</keyword>
<protein>
    <submittedName>
        <fullName evidence="1">Uncharacterized protein</fullName>
    </submittedName>
</protein>
<reference evidence="1" key="1">
    <citation type="submission" date="2024-09" db="EMBL/GenBank/DDBJ databases">
        <authorList>
            <person name="Gagne-Thivierge C."/>
        </authorList>
    </citation>
    <scope>NUCLEOTIDE SEQUENCE</scope>
    <source>
        <strain evidence="1">SC310</strain>
    </source>
</reference>
<dbReference type="Proteomes" id="UP001234913">
    <property type="component" value="Chromosome"/>
</dbReference>
<proteinExistence type="predicted"/>
<gene>
    <name evidence="1" type="ORF">QUC96_002105</name>
</gene>
<name>A0ACD5FP09_STAHY</name>
<evidence type="ECO:0000313" key="2">
    <source>
        <dbReference type="Proteomes" id="UP001234913"/>
    </source>
</evidence>
<dbReference type="EMBL" id="CP171742">
    <property type="protein sequence ID" value="XKR69669.1"/>
    <property type="molecule type" value="Genomic_DNA"/>
</dbReference>